<comment type="function">
    <text evidence="12">Mannosyltransferase involved in glycosylphosphatidylinositol-anchor biosynthesis.</text>
</comment>
<dbReference type="InterPro" id="IPR007315">
    <property type="entry name" value="PIG-V/Gpi18"/>
</dbReference>
<comment type="pathway">
    <text evidence="2 12">Glycolipid biosynthesis; glycosylphosphatidylinositol-anchor biosynthesis.</text>
</comment>
<evidence type="ECO:0000256" key="2">
    <source>
        <dbReference type="ARBA" id="ARBA00004687"/>
    </source>
</evidence>
<feature type="transmembrane region" description="Helical" evidence="12">
    <location>
        <begin position="58"/>
        <end position="76"/>
    </location>
</feature>
<organism evidence="13 14">
    <name type="scientific">Phakopsora pachyrhizi</name>
    <name type="common">Asian soybean rust disease fungus</name>
    <dbReference type="NCBI Taxonomy" id="170000"/>
    <lineage>
        <taxon>Eukaryota</taxon>
        <taxon>Fungi</taxon>
        <taxon>Dikarya</taxon>
        <taxon>Basidiomycota</taxon>
        <taxon>Pucciniomycotina</taxon>
        <taxon>Pucciniomycetes</taxon>
        <taxon>Pucciniales</taxon>
        <taxon>Phakopsoraceae</taxon>
        <taxon>Phakopsora</taxon>
    </lineage>
</organism>
<comment type="similarity">
    <text evidence="3 12">Belongs to the PIGV family.</text>
</comment>
<dbReference type="EMBL" id="CALTRL010000725">
    <property type="protein sequence ID" value="CAH7669403.1"/>
    <property type="molecule type" value="Genomic_DNA"/>
</dbReference>
<feature type="transmembrane region" description="Helical" evidence="12">
    <location>
        <begin position="448"/>
        <end position="472"/>
    </location>
</feature>
<keyword evidence="7 12" id="KW-0808">Transferase</keyword>
<dbReference type="PANTHER" id="PTHR12468">
    <property type="entry name" value="GPI MANNOSYLTRANSFERASE 2"/>
    <property type="match status" value="1"/>
</dbReference>
<evidence type="ECO:0000256" key="5">
    <source>
        <dbReference type="ARBA" id="ARBA00022502"/>
    </source>
</evidence>
<evidence type="ECO:0000256" key="6">
    <source>
        <dbReference type="ARBA" id="ARBA00022676"/>
    </source>
</evidence>
<dbReference type="EC" id="2.4.1.-" evidence="12"/>
<feature type="transmembrane region" description="Helical" evidence="12">
    <location>
        <begin position="88"/>
        <end position="112"/>
    </location>
</feature>
<reference evidence="13" key="1">
    <citation type="submission" date="2022-06" db="EMBL/GenBank/DDBJ databases">
        <authorList>
            <consortium name="SYNGENTA / RWTH Aachen University"/>
        </authorList>
    </citation>
    <scope>NUCLEOTIDE SEQUENCE</scope>
</reference>
<keyword evidence="6 12" id="KW-0328">Glycosyltransferase</keyword>
<dbReference type="GO" id="GO:0004376">
    <property type="term" value="F:GPI mannosyltransferase activity"/>
    <property type="evidence" value="ECO:0007669"/>
    <property type="project" value="InterPro"/>
</dbReference>
<name>A0AAV0AMD9_PHAPC</name>
<evidence type="ECO:0000256" key="4">
    <source>
        <dbReference type="ARBA" id="ARBA00013795"/>
    </source>
</evidence>
<evidence type="ECO:0000256" key="3">
    <source>
        <dbReference type="ARBA" id="ARBA00008698"/>
    </source>
</evidence>
<evidence type="ECO:0000256" key="8">
    <source>
        <dbReference type="ARBA" id="ARBA00022692"/>
    </source>
</evidence>
<evidence type="ECO:0000256" key="10">
    <source>
        <dbReference type="ARBA" id="ARBA00022989"/>
    </source>
</evidence>
<dbReference type="AlphaFoldDB" id="A0AAV0AMD9"/>
<evidence type="ECO:0000313" key="13">
    <source>
        <dbReference type="EMBL" id="CAH7669403.1"/>
    </source>
</evidence>
<evidence type="ECO:0000256" key="11">
    <source>
        <dbReference type="ARBA" id="ARBA00023136"/>
    </source>
</evidence>
<evidence type="ECO:0000256" key="12">
    <source>
        <dbReference type="RuleBase" id="RU363112"/>
    </source>
</evidence>
<keyword evidence="5 12" id="KW-0337">GPI-anchor biosynthesis</keyword>
<evidence type="ECO:0000256" key="1">
    <source>
        <dbReference type="ARBA" id="ARBA00004477"/>
    </source>
</evidence>
<keyword evidence="9 12" id="KW-0256">Endoplasmic reticulum</keyword>
<feature type="transmembrane region" description="Helical" evidence="12">
    <location>
        <begin position="537"/>
        <end position="556"/>
    </location>
</feature>
<dbReference type="PANTHER" id="PTHR12468:SF2">
    <property type="entry name" value="GPI MANNOSYLTRANSFERASE 2"/>
    <property type="match status" value="1"/>
</dbReference>
<accession>A0AAV0AMD9</accession>
<comment type="subcellular location">
    <subcellularLocation>
        <location evidence="1 12">Endoplasmic reticulum membrane</location>
        <topology evidence="1 12">Multi-pass membrane protein</topology>
    </subcellularLocation>
</comment>
<dbReference type="GO" id="GO:0006506">
    <property type="term" value="P:GPI anchor biosynthetic process"/>
    <property type="evidence" value="ECO:0007669"/>
    <property type="project" value="UniProtKB-KW"/>
</dbReference>
<dbReference type="Pfam" id="PF04188">
    <property type="entry name" value="Mannosyl_trans2"/>
    <property type="match status" value="1"/>
</dbReference>
<keyword evidence="14" id="KW-1185">Reference proteome</keyword>
<dbReference type="GO" id="GO:0005789">
    <property type="term" value="C:endoplasmic reticulum membrane"/>
    <property type="evidence" value="ECO:0007669"/>
    <property type="project" value="UniProtKB-SubCell"/>
</dbReference>
<feature type="non-terminal residue" evidence="13">
    <location>
        <position position="557"/>
    </location>
</feature>
<feature type="transmembrane region" description="Helical" evidence="12">
    <location>
        <begin position="253"/>
        <end position="279"/>
    </location>
</feature>
<evidence type="ECO:0000256" key="9">
    <source>
        <dbReference type="ARBA" id="ARBA00022824"/>
    </source>
</evidence>
<feature type="transmembrane region" description="Helical" evidence="12">
    <location>
        <begin position="20"/>
        <end position="38"/>
    </location>
</feature>
<evidence type="ECO:0000256" key="7">
    <source>
        <dbReference type="ARBA" id="ARBA00022679"/>
    </source>
</evidence>
<feature type="transmembrane region" description="Helical" evidence="12">
    <location>
        <begin position="138"/>
        <end position="158"/>
    </location>
</feature>
<evidence type="ECO:0000313" key="14">
    <source>
        <dbReference type="Proteomes" id="UP001153365"/>
    </source>
</evidence>
<dbReference type="GO" id="GO:0031501">
    <property type="term" value="C:mannosyltransferase complex"/>
    <property type="evidence" value="ECO:0007669"/>
    <property type="project" value="TreeGrafter"/>
</dbReference>
<comment type="caution">
    <text evidence="13">The sequence shown here is derived from an EMBL/GenBank/DDBJ whole genome shotgun (WGS) entry which is preliminary data.</text>
</comment>
<dbReference type="GO" id="GO:0000009">
    <property type="term" value="F:alpha-1,6-mannosyltransferase activity"/>
    <property type="evidence" value="ECO:0007669"/>
    <property type="project" value="InterPro"/>
</dbReference>
<keyword evidence="8 12" id="KW-0812">Transmembrane</keyword>
<proteinExistence type="inferred from homology"/>
<keyword evidence="11 12" id="KW-0472">Membrane</keyword>
<dbReference type="Proteomes" id="UP001153365">
    <property type="component" value="Unassembled WGS sequence"/>
</dbReference>
<sequence length="557" mass="64694">MMDEGVKVLKRKSLLRLMKIGLMFRLITLIILVIIPRIGLIRCFDCSSGHTAEKDWAFGNGIVMILYLSEKLVRVIKGGLLQSYYQSIILVASILSIIASVGSSLLMFQLSFEITGSIEFSNLSALLHIFSPSPSTQAVVYTEPFFSFFYLLGSYLYIKLKNDQQSHSGQPVFRPVNNQNILASGKIDNWISSGTIGFFSKRLIVSISFLCATSFRSIGILQSLYWVWDFFERFLTNLEQMNIKDETFKHKDLLRFITLVMINLIENLTLTLVTISPFIYDQLRAYKIFCSRGEKITEVGLIEDREWCTRLIPMIYTFVQEKYWDVGLFKYWNVKQVPLFILSSPMYLISIIGTLNYFYINRINHCKRFLNLIKLIIKTLSKKENKKRKKKPQSEDSPQSSVKSFNNLLIESQSKNSTRNTHQSSDQTIINQRSKSSEKMILFENQKFDLFVVMNLILTIMMLVNSHVQIILRQASTMPFIWWALANQLQINNQKGKRFNHNNELYYNHKKRLNEVGKGVFGRLIEALNSCFVFGHYFDYLVIWIPISIILWAGFYP</sequence>
<gene>
    <name evidence="13" type="ORF">PPACK8108_LOCUS4021</name>
</gene>
<feature type="transmembrane region" description="Helical" evidence="12">
    <location>
        <begin position="339"/>
        <end position="360"/>
    </location>
</feature>
<protein>
    <recommendedName>
        <fullName evidence="4 12">GPI mannosyltransferase 2</fullName>
        <ecNumber evidence="12">2.4.1.-</ecNumber>
    </recommendedName>
</protein>
<keyword evidence="10 12" id="KW-1133">Transmembrane helix</keyword>